<dbReference type="EMBL" id="WBJX01000001">
    <property type="protein sequence ID" value="KAB1639576.1"/>
    <property type="molecule type" value="Genomic_DNA"/>
</dbReference>
<sequence>MTETDSPTFGADSTALDVVEGVDLSGRRALVTGASSGIGVEAARALAAAGAQVTLAVRDTAAGERTAAELRASTGNDDVRVVHLDLADLATVRELASAWSGPLDLLINNAGIMHTPELRTPDGWEMQFAVNHLGHFALANALLPALTEAGDARIVVVSSSGHASSGIRFDDPFFVRDAYDRGLAYGQSKTANVLFALEATRRWADRGVTAAALMPGGIWTKLQRHWDPEVLADMKRRFPTKTPEQGAATSVFVATRATLGPGTPAYYEDCHPADVVDEIVDGVHGVVPHALDEAAAHRLWELSESLLADEASRPAEAELPT</sequence>
<dbReference type="GO" id="GO:0016491">
    <property type="term" value="F:oxidoreductase activity"/>
    <property type="evidence" value="ECO:0007669"/>
    <property type="project" value="UniProtKB-KW"/>
</dbReference>
<dbReference type="Pfam" id="PF00106">
    <property type="entry name" value="adh_short"/>
    <property type="match status" value="1"/>
</dbReference>
<dbReference type="SUPFAM" id="SSF51735">
    <property type="entry name" value="NAD(P)-binding Rossmann-fold domains"/>
    <property type="match status" value="1"/>
</dbReference>
<gene>
    <name evidence="4" type="ORF">F8O03_04400</name>
</gene>
<evidence type="ECO:0000256" key="2">
    <source>
        <dbReference type="ARBA" id="ARBA00023002"/>
    </source>
</evidence>
<protein>
    <recommendedName>
        <fullName evidence="3">Probable oxidoreductase</fullName>
    </recommendedName>
</protein>
<proteinExistence type="inferred from homology"/>
<keyword evidence="2" id="KW-0560">Oxidoreductase</keyword>
<accession>A0A7J5B5Y3</accession>
<comment type="caution">
    <text evidence="4">The sequence shown here is derived from an EMBL/GenBank/DDBJ whole genome shotgun (WGS) entry which is preliminary data.</text>
</comment>
<reference evidence="4 5" key="1">
    <citation type="submission" date="2019-09" db="EMBL/GenBank/DDBJ databases">
        <title>Phylogeny of genus Pseudoclavibacter and closely related genus.</title>
        <authorList>
            <person name="Li Y."/>
        </authorList>
    </citation>
    <scope>NUCLEOTIDE SEQUENCE [LARGE SCALE GENOMIC DNA]</scope>
    <source>
        <strain evidence="4 5">THG-MD12</strain>
    </source>
</reference>
<dbReference type="PANTHER" id="PTHR24320:SF283">
    <property type="entry name" value="RETINOL DEHYDROGENASE 11"/>
    <property type="match status" value="1"/>
</dbReference>
<dbReference type="InterPro" id="IPR036291">
    <property type="entry name" value="NAD(P)-bd_dom_sf"/>
</dbReference>
<dbReference type="PRINTS" id="PR00081">
    <property type="entry name" value="GDHRDH"/>
</dbReference>
<dbReference type="Gene3D" id="3.40.50.720">
    <property type="entry name" value="NAD(P)-binding Rossmann-like Domain"/>
    <property type="match status" value="1"/>
</dbReference>
<evidence type="ECO:0000256" key="3">
    <source>
        <dbReference type="ARBA" id="ARBA00071493"/>
    </source>
</evidence>
<dbReference type="RefSeq" id="WP_151422767.1">
    <property type="nucleotide sequence ID" value="NZ_WBJX01000001.1"/>
</dbReference>
<evidence type="ECO:0000313" key="5">
    <source>
        <dbReference type="Proteomes" id="UP000490386"/>
    </source>
</evidence>
<name>A0A7J5B5Y3_9MICO</name>
<keyword evidence="5" id="KW-1185">Reference proteome</keyword>
<evidence type="ECO:0000313" key="4">
    <source>
        <dbReference type="EMBL" id="KAB1639576.1"/>
    </source>
</evidence>
<dbReference type="AlphaFoldDB" id="A0A7J5B5Y3"/>
<dbReference type="InterPro" id="IPR002347">
    <property type="entry name" value="SDR_fam"/>
</dbReference>
<evidence type="ECO:0000256" key="1">
    <source>
        <dbReference type="ARBA" id="ARBA00006484"/>
    </source>
</evidence>
<comment type="similarity">
    <text evidence="1">Belongs to the short-chain dehydrogenases/reductases (SDR) family.</text>
</comment>
<dbReference type="Proteomes" id="UP000490386">
    <property type="component" value="Unassembled WGS sequence"/>
</dbReference>
<dbReference type="PANTHER" id="PTHR24320">
    <property type="entry name" value="RETINOL DEHYDROGENASE"/>
    <property type="match status" value="1"/>
</dbReference>
<organism evidence="4 5">
    <name type="scientific">Pseudoclavibacter terrae</name>
    <dbReference type="NCBI Taxonomy" id="1530195"/>
    <lineage>
        <taxon>Bacteria</taxon>
        <taxon>Bacillati</taxon>
        <taxon>Actinomycetota</taxon>
        <taxon>Actinomycetes</taxon>
        <taxon>Micrococcales</taxon>
        <taxon>Microbacteriaceae</taxon>
        <taxon>Pseudoclavibacter</taxon>
    </lineage>
</organism>
<dbReference type="FunFam" id="3.40.50.720:FF:000594">
    <property type="entry name" value="Short-chain oxidoreductase"/>
    <property type="match status" value="1"/>
</dbReference>
<dbReference type="OrthoDB" id="4577644at2"/>